<evidence type="ECO:0000256" key="5">
    <source>
        <dbReference type="SAM" id="MobiDB-lite"/>
    </source>
</evidence>
<feature type="transmembrane region" description="Helical" evidence="6">
    <location>
        <begin position="331"/>
        <end position="352"/>
    </location>
</feature>
<feature type="transmembrane region" description="Helical" evidence="6">
    <location>
        <begin position="303"/>
        <end position="325"/>
    </location>
</feature>
<feature type="transmembrane region" description="Helical" evidence="6">
    <location>
        <begin position="428"/>
        <end position="449"/>
    </location>
</feature>
<evidence type="ECO:0000256" key="1">
    <source>
        <dbReference type="ARBA" id="ARBA00004141"/>
    </source>
</evidence>
<dbReference type="InterPro" id="IPR036259">
    <property type="entry name" value="MFS_trans_sf"/>
</dbReference>
<evidence type="ECO:0000256" key="3">
    <source>
        <dbReference type="ARBA" id="ARBA00022989"/>
    </source>
</evidence>
<feature type="transmembrane region" description="Helical" evidence="6">
    <location>
        <begin position="126"/>
        <end position="151"/>
    </location>
</feature>
<feature type="region of interest" description="Disordered" evidence="5">
    <location>
        <begin position="526"/>
        <end position="547"/>
    </location>
</feature>
<dbReference type="FunFam" id="1.20.1720.10:FF:000012">
    <property type="entry name" value="MFS toxin efflux pump (AflT)"/>
    <property type="match status" value="1"/>
</dbReference>
<evidence type="ECO:0000256" key="6">
    <source>
        <dbReference type="SAM" id="Phobius"/>
    </source>
</evidence>
<dbReference type="FunFam" id="1.20.1250.20:FF:000196">
    <property type="entry name" value="MFS toxin efflux pump (AflT)"/>
    <property type="match status" value="1"/>
</dbReference>
<evidence type="ECO:0000259" key="7">
    <source>
        <dbReference type="PROSITE" id="PS50850"/>
    </source>
</evidence>
<feature type="transmembrane region" description="Helical" evidence="6">
    <location>
        <begin position="499"/>
        <end position="519"/>
    </location>
</feature>
<dbReference type="GO" id="GO:0022857">
    <property type="term" value="F:transmembrane transporter activity"/>
    <property type="evidence" value="ECO:0007669"/>
    <property type="project" value="InterPro"/>
</dbReference>
<keyword evidence="4 6" id="KW-0472">Membrane</keyword>
<dbReference type="GO" id="GO:0005886">
    <property type="term" value="C:plasma membrane"/>
    <property type="evidence" value="ECO:0007669"/>
    <property type="project" value="TreeGrafter"/>
</dbReference>
<evidence type="ECO:0000313" key="9">
    <source>
        <dbReference type="Proteomes" id="UP000799779"/>
    </source>
</evidence>
<dbReference type="InterPro" id="IPR011701">
    <property type="entry name" value="MFS"/>
</dbReference>
<accession>A0A6A5WTN2</accession>
<dbReference type="AlphaFoldDB" id="A0A6A5WTN2"/>
<dbReference type="Pfam" id="PF07690">
    <property type="entry name" value="MFS_1"/>
    <property type="match status" value="1"/>
</dbReference>
<dbReference type="CDD" id="cd17502">
    <property type="entry name" value="MFS_Azr1_MDR_like"/>
    <property type="match status" value="1"/>
</dbReference>
<keyword evidence="9" id="KW-1185">Reference proteome</keyword>
<dbReference type="EMBL" id="ML977564">
    <property type="protein sequence ID" value="KAF2005173.1"/>
    <property type="molecule type" value="Genomic_DNA"/>
</dbReference>
<dbReference type="SUPFAM" id="SSF103473">
    <property type="entry name" value="MFS general substrate transporter"/>
    <property type="match status" value="1"/>
</dbReference>
<feature type="transmembrane region" description="Helical" evidence="6">
    <location>
        <begin position="261"/>
        <end position="282"/>
    </location>
</feature>
<dbReference type="InterPro" id="IPR020846">
    <property type="entry name" value="MFS_dom"/>
</dbReference>
<feature type="transmembrane region" description="Helical" evidence="6">
    <location>
        <begin position="73"/>
        <end position="93"/>
    </location>
</feature>
<feature type="transmembrane region" description="Helical" evidence="6">
    <location>
        <begin position="359"/>
        <end position="383"/>
    </location>
</feature>
<organism evidence="8 9">
    <name type="scientific">Amniculicola lignicola CBS 123094</name>
    <dbReference type="NCBI Taxonomy" id="1392246"/>
    <lineage>
        <taxon>Eukaryota</taxon>
        <taxon>Fungi</taxon>
        <taxon>Dikarya</taxon>
        <taxon>Ascomycota</taxon>
        <taxon>Pezizomycotina</taxon>
        <taxon>Dothideomycetes</taxon>
        <taxon>Pleosporomycetidae</taxon>
        <taxon>Pleosporales</taxon>
        <taxon>Amniculicolaceae</taxon>
        <taxon>Amniculicola</taxon>
    </lineage>
</organism>
<feature type="transmembrane region" description="Helical" evidence="6">
    <location>
        <begin position="100"/>
        <end position="120"/>
    </location>
</feature>
<dbReference type="Gene3D" id="1.20.1250.20">
    <property type="entry name" value="MFS general substrate transporter like domains"/>
    <property type="match status" value="2"/>
</dbReference>
<evidence type="ECO:0000256" key="4">
    <source>
        <dbReference type="ARBA" id="ARBA00023136"/>
    </source>
</evidence>
<reference evidence="8" key="1">
    <citation type="journal article" date="2020" name="Stud. Mycol.">
        <title>101 Dothideomycetes genomes: a test case for predicting lifestyles and emergence of pathogens.</title>
        <authorList>
            <person name="Haridas S."/>
            <person name="Albert R."/>
            <person name="Binder M."/>
            <person name="Bloem J."/>
            <person name="Labutti K."/>
            <person name="Salamov A."/>
            <person name="Andreopoulos B."/>
            <person name="Baker S."/>
            <person name="Barry K."/>
            <person name="Bills G."/>
            <person name="Bluhm B."/>
            <person name="Cannon C."/>
            <person name="Castanera R."/>
            <person name="Culley D."/>
            <person name="Daum C."/>
            <person name="Ezra D."/>
            <person name="Gonzalez J."/>
            <person name="Henrissat B."/>
            <person name="Kuo A."/>
            <person name="Liang C."/>
            <person name="Lipzen A."/>
            <person name="Lutzoni F."/>
            <person name="Magnuson J."/>
            <person name="Mondo S."/>
            <person name="Nolan M."/>
            <person name="Ohm R."/>
            <person name="Pangilinan J."/>
            <person name="Park H.-J."/>
            <person name="Ramirez L."/>
            <person name="Alfaro M."/>
            <person name="Sun H."/>
            <person name="Tritt A."/>
            <person name="Yoshinaga Y."/>
            <person name="Zwiers L.-H."/>
            <person name="Turgeon B."/>
            <person name="Goodwin S."/>
            <person name="Spatafora J."/>
            <person name="Crous P."/>
            <person name="Grigoriev I."/>
        </authorList>
    </citation>
    <scope>NUCLEOTIDE SEQUENCE</scope>
    <source>
        <strain evidence="8">CBS 123094</strain>
    </source>
</reference>
<keyword evidence="3 6" id="KW-1133">Transmembrane helix</keyword>
<proteinExistence type="predicted"/>
<dbReference type="PANTHER" id="PTHR23501">
    <property type="entry name" value="MAJOR FACILITATOR SUPERFAMILY"/>
    <property type="match status" value="1"/>
</dbReference>
<feature type="transmembrane region" description="Helical" evidence="6">
    <location>
        <begin position="189"/>
        <end position="209"/>
    </location>
</feature>
<comment type="subcellular location">
    <subcellularLocation>
        <location evidence="1">Membrane</location>
        <topology evidence="1">Multi-pass membrane protein</topology>
    </subcellularLocation>
</comment>
<feature type="transmembrane region" description="Helical" evidence="6">
    <location>
        <begin position="33"/>
        <end position="61"/>
    </location>
</feature>
<dbReference type="PROSITE" id="PS50850">
    <property type="entry name" value="MFS"/>
    <property type="match status" value="1"/>
</dbReference>
<dbReference type="OrthoDB" id="10021397at2759"/>
<feature type="transmembrane region" description="Helical" evidence="6">
    <location>
        <begin position="230"/>
        <end position="249"/>
    </location>
</feature>
<name>A0A6A5WTN2_9PLEO</name>
<feature type="transmembrane region" description="Helical" evidence="6">
    <location>
        <begin position="158"/>
        <end position="177"/>
    </location>
</feature>
<feature type="domain" description="Major facilitator superfamily (MFS) profile" evidence="7">
    <location>
        <begin position="36"/>
        <end position="522"/>
    </location>
</feature>
<dbReference type="Proteomes" id="UP000799779">
    <property type="component" value="Unassembled WGS sequence"/>
</dbReference>
<keyword evidence="2 6" id="KW-0812">Transmembrane</keyword>
<gene>
    <name evidence="8" type="ORF">P154DRAFT_483777</name>
</gene>
<evidence type="ECO:0000313" key="8">
    <source>
        <dbReference type="EMBL" id="KAF2005173.1"/>
    </source>
</evidence>
<sequence>MSSTFSDNARQDVSKQVNSKELDKNVELNSIKFWAIMIGLYLAIFLVALDRMIIAVAIPAITDEFDSIEDIGWYGTAYLLTGSCFVPVFGRIYQMYSLKWTFLTTIIVFEIGSAICGAAPNSIALIFGRVIAGLGSAGIFSGGMMIMIPLVPLHKRPTYTAIFGMIFGISSVLGPIIGGSFTDKLTWRWCFYINLPIGACTILAIILLLELETPKRENLTVLTRILRLDPIGVLFFFPSMVCLVLALQWGGTSYAWSEPKIIGLLVTFGVLFIVFIIVEVMTPDTAMAPTRVVLNRSMAGSMVFTFLISASLMPILYFIAIWFQAVKGDTAMRAGISSIPLVIGMVIFGIISAKITERIGYYVPSMLLSSVLCSTAAGLLSTLTPFSDHGYWIGYQALFGFGLGCGFQQSNLAAQTVLPKADMSIGMALMFFMQQLGGAVALAISQNIFSTKLVKRLSGVADLDARKIVNTGATEIRTVVPANELDTVVSAYNYAVTRVFLMAAILSALLVLAALSVEWKSIKANKDSKATEIDEEKIEKSEENPNE</sequence>
<feature type="transmembrane region" description="Helical" evidence="6">
    <location>
        <begin position="389"/>
        <end position="407"/>
    </location>
</feature>
<evidence type="ECO:0000256" key="2">
    <source>
        <dbReference type="ARBA" id="ARBA00022692"/>
    </source>
</evidence>
<dbReference type="PANTHER" id="PTHR23501:SF201">
    <property type="entry name" value="MFS AFLATOXIN EFFLUX PUMP"/>
    <property type="match status" value="1"/>
</dbReference>
<protein>
    <submittedName>
        <fullName evidence="8">Putative aflatoxin efflux pump</fullName>
    </submittedName>
</protein>